<dbReference type="GO" id="GO:1904680">
    <property type="term" value="F:peptide transmembrane transporter activity"/>
    <property type="evidence" value="ECO:0007669"/>
    <property type="project" value="TreeGrafter"/>
</dbReference>
<reference evidence="5 6" key="1">
    <citation type="submission" date="2020-08" db="EMBL/GenBank/DDBJ databases">
        <title>Genomic Encyclopedia of Type Strains, Phase IV (KMG-IV): sequencing the most valuable type-strain genomes for metagenomic binning, comparative biology and taxonomic classification.</title>
        <authorList>
            <person name="Goeker M."/>
        </authorList>
    </citation>
    <scope>NUCLEOTIDE SEQUENCE [LARGE SCALE GENOMIC DNA]</scope>
    <source>
        <strain evidence="5 6">DSM 102134</strain>
    </source>
</reference>
<comment type="caution">
    <text evidence="5">The sequence shown here is derived from an EMBL/GenBank/DDBJ whole genome shotgun (WGS) entry which is preliminary data.</text>
</comment>
<evidence type="ECO:0000256" key="2">
    <source>
        <dbReference type="ARBA" id="ARBA00005695"/>
    </source>
</evidence>
<evidence type="ECO:0000256" key="3">
    <source>
        <dbReference type="SAM" id="SignalP"/>
    </source>
</evidence>
<accession>A0A7W9Z1N8</accession>
<dbReference type="InterPro" id="IPR030678">
    <property type="entry name" value="Peptide/Ni-bd"/>
</dbReference>
<dbReference type="RefSeq" id="WP_077548270.1">
    <property type="nucleotide sequence ID" value="NZ_JACHEJ010000025.1"/>
</dbReference>
<dbReference type="PANTHER" id="PTHR30290">
    <property type="entry name" value="PERIPLASMIC BINDING COMPONENT OF ABC TRANSPORTER"/>
    <property type="match status" value="1"/>
</dbReference>
<dbReference type="PROSITE" id="PS51318">
    <property type="entry name" value="TAT"/>
    <property type="match status" value="1"/>
</dbReference>
<name>A0A7W9Z1N8_9HYPH</name>
<comment type="similarity">
    <text evidence="2">Belongs to the bacterial solute-binding protein 5 family.</text>
</comment>
<evidence type="ECO:0000313" key="6">
    <source>
        <dbReference type="Proteomes" id="UP000535501"/>
    </source>
</evidence>
<dbReference type="InterPro" id="IPR000914">
    <property type="entry name" value="SBP_5_dom"/>
</dbReference>
<dbReference type="GO" id="GO:0030288">
    <property type="term" value="C:outer membrane-bounded periplasmic space"/>
    <property type="evidence" value="ECO:0007669"/>
    <property type="project" value="UniProtKB-ARBA"/>
</dbReference>
<organism evidence="5 6">
    <name type="scientific">Pseudorhizobium flavum</name>
    <dbReference type="NCBI Taxonomy" id="1335061"/>
    <lineage>
        <taxon>Bacteria</taxon>
        <taxon>Pseudomonadati</taxon>
        <taxon>Pseudomonadota</taxon>
        <taxon>Alphaproteobacteria</taxon>
        <taxon>Hyphomicrobiales</taxon>
        <taxon>Rhizobiaceae</taxon>
        <taxon>Rhizobium/Agrobacterium group</taxon>
        <taxon>Pseudorhizobium</taxon>
    </lineage>
</organism>
<feature type="domain" description="Solute-binding protein family 5" evidence="4">
    <location>
        <begin position="84"/>
        <end position="433"/>
    </location>
</feature>
<feature type="signal peptide" evidence="3">
    <location>
        <begin position="1"/>
        <end position="37"/>
    </location>
</feature>
<dbReference type="Pfam" id="PF00496">
    <property type="entry name" value="SBP_bac_5"/>
    <property type="match status" value="1"/>
</dbReference>
<keyword evidence="6" id="KW-1185">Reference proteome</keyword>
<dbReference type="AlphaFoldDB" id="A0A7W9Z1N8"/>
<dbReference type="Gene3D" id="3.10.105.10">
    <property type="entry name" value="Dipeptide-binding Protein, Domain 3"/>
    <property type="match status" value="1"/>
</dbReference>
<dbReference type="PIRSF" id="PIRSF002741">
    <property type="entry name" value="MppA"/>
    <property type="match status" value="1"/>
</dbReference>
<dbReference type="InterPro" id="IPR039424">
    <property type="entry name" value="SBP_5"/>
</dbReference>
<dbReference type="SUPFAM" id="SSF53850">
    <property type="entry name" value="Periplasmic binding protein-like II"/>
    <property type="match status" value="1"/>
</dbReference>
<protein>
    <submittedName>
        <fullName evidence="5">Peptide/nickel transport system substrate-binding protein</fullName>
    </submittedName>
</protein>
<dbReference type="EMBL" id="JACHEJ010000025">
    <property type="protein sequence ID" value="MBB6182302.1"/>
    <property type="molecule type" value="Genomic_DNA"/>
</dbReference>
<dbReference type="Gene3D" id="3.40.190.10">
    <property type="entry name" value="Periplasmic binding protein-like II"/>
    <property type="match status" value="1"/>
</dbReference>
<proteinExistence type="inferred from homology"/>
<feature type="chain" id="PRO_5031029062" evidence="3">
    <location>
        <begin position="38"/>
        <end position="524"/>
    </location>
</feature>
<dbReference type="GO" id="GO:0015833">
    <property type="term" value="P:peptide transport"/>
    <property type="evidence" value="ECO:0007669"/>
    <property type="project" value="TreeGrafter"/>
</dbReference>
<dbReference type="Proteomes" id="UP000535501">
    <property type="component" value="Unassembled WGS sequence"/>
</dbReference>
<evidence type="ECO:0000313" key="5">
    <source>
        <dbReference type="EMBL" id="MBB6182302.1"/>
    </source>
</evidence>
<sequence>MIEQAKFLLSRRAFLNATMAAAGTMALPHALSSVAHAQSVKELIWAKPLETTQLDPHTSILGSSWQVLHLVYSSLVDVDGDLRPIPALAESWVEESPTSYLFNLRQGLKFSDGSDVTTDDVVGSIMRVRDPATGSFWQRPIGPITKCEAVGDRGVRITLEHPHAPLLPALAATMASILPMSKLKDGSFDPSKTMLGTGPFMVTEHVQDDHWILERNPHYWEKDLPRIDRISVRIVPNDNARIAMLSDGSVDIASFEASPDAPLLLQNVPGIDVTIETSTNYYMMALNAVSETSPFVSAPLRKAVALSLDREQIKNIALGGVGDPTAVMAPAFKACDTSALPNFARDLDRAKALVAEAGAEGKSFELLVRNIPADVQMAQVIKQGVSEIGLDATISVVDEGIWVKRAWVDNPSQFEAMISWYAGYADPAISTLWWNPVLAGFTAGHVKAVPEIDRLIDAAYQTTGSDRAGILQQLCAAIDENANMIPLVTRQDTIAVRTGRVTGLIKQTEGYVHTLRGIEKAELK</sequence>
<gene>
    <name evidence="5" type="ORF">HNQ75_004291</name>
</gene>
<dbReference type="GO" id="GO:0043190">
    <property type="term" value="C:ATP-binding cassette (ABC) transporter complex"/>
    <property type="evidence" value="ECO:0007669"/>
    <property type="project" value="InterPro"/>
</dbReference>
<keyword evidence="3" id="KW-0732">Signal</keyword>
<dbReference type="CDD" id="cd00995">
    <property type="entry name" value="PBP2_NikA_DppA_OppA_like"/>
    <property type="match status" value="1"/>
</dbReference>
<dbReference type="InterPro" id="IPR006311">
    <property type="entry name" value="TAT_signal"/>
</dbReference>
<evidence type="ECO:0000259" key="4">
    <source>
        <dbReference type="Pfam" id="PF00496"/>
    </source>
</evidence>
<comment type="subcellular location">
    <subcellularLocation>
        <location evidence="1">Periplasm</location>
    </subcellularLocation>
</comment>
<dbReference type="Gene3D" id="3.90.76.10">
    <property type="entry name" value="Dipeptide-binding Protein, Domain 1"/>
    <property type="match status" value="1"/>
</dbReference>
<evidence type="ECO:0000256" key="1">
    <source>
        <dbReference type="ARBA" id="ARBA00004418"/>
    </source>
</evidence>